<keyword evidence="2" id="KW-0548">Nucleotidyltransferase</keyword>
<feature type="compositionally biased region" description="Basic and acidic residues" evidence="1">
    <location>
        <begin position="184"/>
        <end position="195"/>
    </location>
</feature>
<keyword evidence="2" id="KW-0808">Transferase</keyword>
<evidence type="ECO:0000256" key="1">
    <source>
        <dbReference type="SAM" id="MobiDB-lite"/>
    </source>
</evidence>
<protein>
    <submittedName>
        <fullName evidence="2">Reverse transcriptase domain-containing protein</fullName>
    </submittedName>
</protein>
<sequence>MADKRTMEELLQAPTKRYGEAIVIPEINADQFEINTNLVQLVQANPYHGENLLSKTTREALQIIKNKSKVRYSRNKPNVSRMNTTSRENASKTDDRIDKLADQILTLVDIVSKKVVTSATVKAVEESCVTCGGNHAYYNCDATNSNQSSVYASTGEMKAITTRSGIAYEGPSIPTKPTPKKVVKRETEETTDKEQTNFQGSTAYIHRPVILILEPDVPKTLPKPNIPYPLRLSDQKLRISFLTTGRTLIDVYREEITLRVNDKAVTFNLNQTTRYSSTYDDMLVNRIDVIDVAREEYTQEMLGFSNNSLGGNPTLTSEPIISDSSPPITPFEGSDFISEEIEAYLKDESISLETDHADCDPEGDICLIEKLLNGDPFQLPLMDIKQGEVVKAKSSIEEPPELELKIYHLIWNMLT</sequence>
<feature type="region of interest" description="Disordered" evidence="1">
    <location>
        <begin position="72"/>
        <end position="94"/>
    </location>
</feature>
<dbReference type="GO" id="GO:0003964">
    <property type="term" value="F:RNA-directed DNA polymerase activity"/>
    <property type="evidence" value="ECO:0007669"/>
    <property type="project" value="UniProtKB-KW"/>
</dbReference>
<dbReference type="EMBL" id="BKCJ010121155">
    <property type="protein sequence ID" value="GEX64855.1"/>
    <property type="molecule type" value="Genomic_DNA"/>
</dbReference>
<reference evidence="2" key="1">
    <citation type="journal article" date="2019" name="Sci. Rep.">
        <title>Draft genome of Tanacetum cinerariifolium, the natural source of mosquito coil.</title>
        <authorList>
            <person name="Yamashiro T."/>
            <person name="Shiraishi A."/>
            <person name="Satake H."/>
            <person name="Nakayama K."/>
        </authorList>
    </citation>
    <scope>NUCLEOTIDE SEQUENCE</scope>
</reference>
<keyword evidence="2" id="KW-0695">RNA-directed DNA polymerase</keyword>
<name>A0A699HF67_TANCI</name>
<proteinExistence type="predicted"/>
<evidence type="ECO:0000313" key="2">
    <source>
        <dbReference type="EMBL" id="GEX64855.1"/>
    </source>
</evidence>
<comment type="caution">
    <text evidence="2">The sequence shown here is derived from an EMBL/GenBank/DDBJ whole genome shotgun (WGS) entry which is preliminary data.</text>
</comment>
<accession>A0A699HF67</accession>
<gene>
    <name evidence="2" type="ORF">Tci_336830</name>
</gene>
<organism evidence="2">
    <name type="scientific">Tanacetum cinerariifolium</name>
    <name type="common">Dalmatian daisy</name>
    <name type="synonym">Chrysanthemum cinerariifolium</name>
    <dbReference type="NCBI Taxonomy" id="118510"/>
    <lineage>
        <taxon>Eukaryota</taxon>
        <taxon>Viridiplantae</taxon>
        <taxon>Streptophyta</taxon>
        <taxon>Embryophyta</taxon>
        <taxon>Tracheophyta</taxon>
        <taxon>Spermatophyta</taxon>
        <taxon>Magnoliopsida</taxon>
        <taxon>eudicotyledons</taxon>
        <taxon>Gunneridae</taxon>
        <taxon>Pentapetalae</taxon>
        <taxon>asterids</taxon>
        <taxon>campanulids</taxon>
        <taxon>Asterales</taxon>
        <taxon>Asteraceae</taxon>
        <taxon>Asteroideae</taxon>
        <taxon>Anthemideae</taxon>
        <taxon>Anthemidinae</taxon>
        <taxon>Tanacetum</taxon>
    </lineage>
</organism>
<feature type="compositionally biased region" description="Polar residues" evidence="1">
    <location>
        <begin position="75"/>
        <end position="88"/>
    </location>
</feature>
<feature type="region of interest" description="Disordered" evidence="1">
    <location>
        <begin position="169"/>
        <end position="195"/>
    </location>
</feature>
<dbReference type="AlphaFoldDB" id="A0A699HF67"/>